<evidence type="ECO:0000259" key="2">
    <source>
        <dbReference type="Pfam" id="PF20434"/>
    </source>
</evidence>
<protein>
    <submittedName>
        <fullName evidence="3">Alpha/beta-hydrolase</fullName>
    </submittedName>
</protein>
<dbReference type="PANTHER" id="PTHR48081:SF33">
    <property type="entry name" value="KYNURENINE FORMAMIDASE"/>
    <property type="match status" value="1"/>
</dbReference>
<dbReference type="GO" id="GO:0016787">
    <property type="term" value="F:hydrolase activity"/>
    <property type="evidence" value="ECO:0007669"/>
    <property type="project" value="UniProtKB-KW"/>
</dbReference>
<dbReference type="InterPro" id="IPR050300">
    <property type="entry name" value="GDXG_lipolytic_enzyme"/>
</dbReference>
<keyword evidence="4" id="KW-1185">Reference proteome</keyword>
<dbReference type="SUPFAM" id="SSF53474">
    <property type="entry name" value="alpha/beta-Hydrolases"/>
    <property type="match status" value="1"/>
</dbReference>
<proteinExistence type="predicted"/>
<dbReference type="Gene3D" id="3.40.50.1820">
    <property type="entry name" value="alpha/beta hydrolase"/>
    <property type="match status" value="1"/>
</dbReference>
<dbReference type="EMBL" id="KV417636">
    <property type="protein sequence ID" value="KZP13211.1"/>
    <property type="molecule type" value="Genomic_DNA"/>
</dbReference>
<name>A0A166C231_9AGAM</name>
<dbReference type="InterPro" id="IPR029058">
    <property type="entry name" value="AB_hydrolase_fold"/>
</dbReference>
<organism evidence="3 4">
    <name type="scientific">Athelia psychrophila</name>
    <dbReference type="NCBI Taxonomy" id="1759441"/>
    <lineage>
        <taxon>Eukaryota</taxon>
        <taxon>Fungi</taxon>
        <taxon>Dikarya</taxon>
        <taxon>Basidiomycota</taxon>
        <taxon>Agaricomycotina</taxon>
        <taxon>Agaricomycetes</taxon>
        <taxon>Agaricomycetidae</taxon>
        <taxon>Atheliales</taxon>
        <taxon>Atheliaceae</taxon>
        <taxon>Athelia</taxon>
    </lineage>
</organism>
<dbReference type="InterPro" id="IPR049492">
    <property type="entry name" value="BD-FAE-like_dom"/>
</dbReference>
<gene>
    <name evidence="3" type="ORF">FIBSPDRAFT_869513</name>
</gene>
<evidence type="ECO:0000313" key="3">
    <source>
        <dbReference type="EMBL" id="KZP13211.1"/>
    </source>
</evidence>
<reference evidence="3 4" key="1">
    <citation type="journal article" date="2016" name="Mol. Biol. Evol.">
        <title>Comparative Genomics of Early-Diverging Mushroom-Forming Fungi Provides Insights into the Origins of Lignocellulose Decay Capabilities.</title>
        <authorList>
            <person name="Nagy L.G."/>
            <person name="Riley R."/>
            <person name="Tritt A."/>
            <person name="Adam C."/>
            <person name="Daum C."/>
            <person name="Floudas D."/>
            <person name="Sun H."/>
            <person name="Yadav J.S."/>
            <person name="Pangilinan J."/>
            <person name="Larsson K.H."/>
            <person name="Matsuura K."/>
            <person name="Barry K."/>
            <person name="Labutti K."/>
            <person name="Kuo R."/>
            <person name="Ohm R.A."/>
            <person name="Bhattacharya S.S."/>
            <person name="Shirouzu T."/>
            <person name="Yoshinaga Y."/>
            <person name="Martin F.M."/>
            <person name="Grigoriev I.V."/>
            <person name="Hibbett D.S."/>
        </authorList>
    </citation>
    <scope>NUCLEOTIDE SEQUENCE [LARGE SCALE GENOMIC DNA]</scope>
    <source>
        <strain evidence="3 4">CBS 109695</strain>
    </source>
</reference>
<dbReference type="AlphaFoldDB" id="A0A166C231"/>
<dbReference type="Pfam" id="PF20434">
    <property type="entry name" value="BD-FAE"/>
    <property type="match status" value="1"/>
</dbReference>
<dbReference type="PANTHER" id="PTHR48081">
    <property type="entry name" value="AB HYDROLASE SUPERFAMILY PROTEIN C4A8.06C"/>
    <property type="match status" value="1"/>
</dbReference>
<keyword evidence="1" id="KW-0378">Hydrolase</keyword>
<accession>A0A166C231</accession>
<evidence type="ECO:0000256" key="1">
    <source>
        <dbReference type="ARBA" id="ARBA00022801"/>
    </source>
</evidence>
<dbReference type="STRING" id="436010.A0A166C231"/>
<evidence type="ECO:0000313" key="4">
    <source>
        <dbReference type="Proteomes" id="UP000076532"/>
    </source>
</evidence>
<dbReference type="OrthoDB" id="433474at2759"/>
<sequence>MDIISQFPDPSIAKISIPTINVFAPLLKANEKAIRSVTPSTDISYGSHARQKLDVYPSTSNASSSPILIFLYGGGLTGGDKVIPMPLLEGLVYHNMGTFFATQGYTTVIPDYRRVNDNDARTGEDAVFPSGGDDVSAVISWLQASEYASKGESRDLYIMGHSAGGIHTSTFLFHPNFLSQRKALLKGEAGLRLQGAVLLSVPCDFDTSPASRMNAISTYWPASLSPNSDPAAKSSGKDFGPCGLLNSLGKGKSPAELGIPAVLAVKGELDPEDEILGSMGRFAQVWEKIFGFGTGLGDMVAKGHNHISFAAGMMSKYEGKDEGRPDKWGIDVVAWMKRVGN</sequence>
<dbReference type="Proteomes" id="UP000076532">
    <property type="component" value="Unassembled WGS sequence"/>
</dbReference>
<feature type="domain" description="BD-FAE-like" evidence="2">
    <location>
        <begin position="53"/>
        <end position="168"/>
    </location>
</feature>